<dbReference type="Gene3D" id="3.40.50.1100">
    <property type="match status" value="2"/>
</dbReference>
<dbReference type="PANTHER" id="PTHR42690:SF1">
    <property type="entry name" value="THREONINE SYNTHASE-LIKE 2"/>
    <property type="match status" value="1"/>
</dbReference>
<dbReference type="Pfam" id="PF14821">
    <property type="entry name" value="Thr_synth_N"/>
    <property type="match status" value="1"/>
</dbReference>
<dbReference type="InterPro" id="IPR037158">
    <property type="entry name" value="Thr_synth_N_sf"/>
</dbReference>
<evidence type="ECO:0000259" key="12">
    <source>
        <dbReference type="Pfam" id="PF00291"/>
    </source>
</evidence>
<keyword evidence="8" id="KW-0663">Pyridoxal phosphate</keyword>
<dbReference type="PROSITE" id="PS00165">
    <property type="entry name" value="DEHYDRATASE_SER_THR"/>
    <property type="match status" value="1"/>
</dbReference>
<evidence type="ECO:0000313" key="15">
    <source>
        <dbReference type="Proteomes" id="UP000772618"/>
    </source>
</evidence>
<accession>A0ABS5VLR7</accession>
<evidence type="ECO:0000256" key="10">
    <source>
        <dbReference type="ARBA" id="ARBA00049144"/>
    </source>
</evidence>
<dbReference type="Pfam" id="PF00291">
    <property type="entry name" value="PALP"/>
    <property type="match status" value="1"/>
</dbReference>
<evidence type="ECO:0000259" key="13">
    <source>
        <dbReference type="Pfam" id="PF14821"/>
    </source>
</evidence>
<evidence type="ECO:0000256" key="5">
    <source>
        <dbReference type="ARBA" id="ARBA00018679"/>
    </source>
</evidence>
<dbReference type="PANTHER" id="PTHR42690">
    <property type="entry name" value="THREONINE SYNTHASE FAMILY MEMBER"/>
    <property type="match status" value="1"/>
</dbReference>
<comment type="pathway">
    <text evidence="2">Amino-acid biosynthesis; L-threonine biosynthesis; L-threonine from L-aspartate: step 5/5.</text>
</comment>
<evidence type="ECO:0000256" key="1">
    <source>
        <dbReference type="ARBA" id="ARBA00001933"/>
    </source>
</evidence>
<evidence type="ECO:0000256" key="11">
    <source>
        <dbReference type="NCBIfam" id="TIGR00260"/>
    </source>
</evidence>
<dbReference type="InterPro" id="IPR036052">
    <property type="entry name" value="TrpB-like_PALP_sf"/>
</dbReference>
<dbReference type="InterPro" id="IPR000634">
    <property type="entry name" value="Ser/Thr_deHydtase_PyrdxlP-BS"/>
</dbReference>
<evidence type="ECO:0000256" key="6">
    <source>
        <dbReference type="ARBA" id="ARBA00022605"/>
    </source>
</evidence>
<evidence type="ECO:0000313" key="14">
    <source>
        <dbReference type="EMBL" id="MBT1702402.1"/>
    </source>
</evidence>
<dbReference type="EC" id="4.2.3.1" evidence="4 11"/>
<dbReference type="RefSeq" id="WP_254152312.1">
    <property type="nucleotide sequence ID" value="NZ_JAHESD010000005.1"/>
</dbReference>
<evidence type="ECO:0000256" key="4">
    <source>
        <dbReference type="ARBA" id="ARBA00013028"/>
    </source>
</evidence>
<dbReference type="NCBIfam" id="TIGR00260">
    <property type="entry name" value="thrC"/>
    <property type="match status" value="1"/>
</dbReference>
<evidence type="ECO:0000256" key="3">
    <source>
        <dbReference type="ARBA" id="ARBA00005517"/>
    </source>
</evidence>
<dbReference type="InterPro" id="IPR051166">
    <property type="entry name" value="Threonine_Synthase"/>
</dbReference>
<keyword evidence="9 14" id="KW-0456">Lyase</keyword>
<dbReference type="InterPro" id="IPR029144">
    <property type="entry name" value="Thr_synth_N"/>
</dbReference>
<keyword evidence="6" id="KW-0028">Amino-acid biosynthesis</keyword>
<sequence length="438" mass="48671">MKYYSTNNKNRKVTLREAVIEGLAPDNGLYMPEQIPVLPPSFFQTLHERTFKEIAYEVAQSLIGDDLPKTELGRIIDHTIQFDAPLVEVEKDTFALELFHGPTLAFKDFGARFMSQLLGYFAKEQKQEITVLVATSGDTGSAVANGFLGVEGTRVIVLYPGGKVSDIQEKQFTTLGKNITAIEVDGTFDDCQSLVKQAFLDGELKQKFFLTSANSINISRLVPQSFYYFYAYSRLVKQNKPVIFSVPSGNFGNLTGGVLASKMGLPIYKFIAATNVNDVVPVYLETKEFTPRPSKQTISNAMDVGNPSNFARLNDIFGGDHNAITDFIKGYAFTDSQTSKVLAEVYANKGYLMDPHGAIGYLGLRQYREENKSDFIGVFLETAHPGKFKDTVEHVIGAPIHLPEVLQNFLQGRKNTIKLGTGEYKNFKKLLLEELVSA</sequence>
<comment type="catalytic activity">
    <reaction evidence="10">
        <text>O-phospho-L-homoserine + H2O = L-threonine + phosphate</text>
        <dbReference type="Rhea" id="RHEA:10840"/>
        <dbReference type="ChEBI" id="CHEBI:15377"/>
        <dbReference type="ChEBI" id="CHEBI:43474"/>
        <dbReference type="ChEBI" id="CHEBI:57590"/>
        <dbReference type="ChEBI" id="CHEBI:57926"/>
        <dbReference type="EC" id="4.2.3.1"/>
    </reaction>
</comment>
<proteinExistence type="inferred from homology"/>
<evidence type="ECO:0000256" key="8">
    <source>
        <dbReference type="ARBA" id="ARBA00022898"/>
    </source>
</evidence>
<feature type="domain" description="Threonine synthase N-terminal" evidence="13">
    <location>
        <begin position="2"/>
        <end position="79"/>
    </location>
</feature>
<dbReference type="GO" id="GO:0004795">
    <property type="term" value="F:threonine synthase activity"/>
    <property type="evidence" value="ECO:0007669"/>
    <property type="project" value="UniProtKB-EC"/>
</dbReference>
<dbReference type="InterPro" id="IPR004450">
    <property type="entry name" value="Thr_synthase-like"/>
</dbReference>
<comment type="caution">
    <text evidence="14">The sequence shown here is derived from an EMBL/GenBank/DDBJ whole genome shotgun (WGS) entry which is preliminary data.</text>
</comment>
<evidence type="ECO:0000256" key="7">
    <source>
        <dbReference type="ARBA" id="ARBA00022697"/>
    </source>
</evidence>
<keyword evidence="7" id="KW-0791">Threonine biosynthesis</keyword>
<dbReference type="Gene3D" id="3.90.1380.10">
    <property type="entry name" value="Threonine synthase, N-terminal domain"/>
    <property type="match status" value="1"/>
</dbReference>
<name>A0ABS5VLR7_9BACT</name>
<keyword evidence="15" id="KW-1185">Reference proteome</keyword>
<evidence type="ECO:0000256" key="9">
    <source>
        <dbReference type="ARBA" id="ARBA00023239"/>
    </source>
</evidence>
<dbReference type="EMBL" id="JAHESD010000005">
    <property type="protein sequence ID" value="MBT1702402.1"/>
    <property type="molecule type" value="Genomic_DNA"/>
</dbReference>
<dbReference type="InterPro" id="IPR001926">
    <property type="entry name" value="TrpB-like_PALP"/>
</dbReference>
<evidence type="ECO:0000256" key="2">
    <source>
        <dbReference type="ARBA" id="ARBA00004979"/>
    </source>
</evidence>
<reference evidence="14 15" key="1">
    <citation type="submission" date="2021-05" db="EMBL/GenBank/DDBJ databases">
        <title>A Polyphasic approach of four new species of the genus Ohtaekwangia: Ohtaekwangia histidinii sp. nov., Ohtaekwangia cretensis sp. nov., Ohtaekwangia indiensis sp. nov., Ohtaekwangia reichenbachii sp. nov. from diverse environment.</title>
        <authorList>
            <person name="Octaviana S."/>
        </authorList>
    </citation>
    <scope>NUCLEOTIDE SEQUENCE [LARGE SCALE GENOMIC DNA]</scope>
    <source>
        <strain evidence="14 15">PWU20</strain>
    </source>
</reference>
<gene>
    <name evidence="14" type="primary">thrC</name>
    <name evidence="14" type="ORF">KK060_03875</name>
</gene>
<dbReference type="Proteomes" id="UP000772618">
    <property type="component" value="Unassembled WGS sequence"/>
</dbReference>
<organism evidence="14 15">
    <name type="scientific">Chryseosolibacter indicus</name>
    <dbReference type="NCBI Taxonomy" id="2782351"/>
    <lineage>
        <taxon>Bacteria</taxon>
        <taxon>Pseudomonadati</taxon>
        <taxon>Bacteroidota</taxon>
        <taxon>Cytophagia</taxon>
        <taxon>Cytophagales</taxon>
        <taxon>Chryseotaleaceae</taxon>
        <taxon>Chryseosolibacter</taxon>
    </lineage>
</organism>
<feature type="domain" description="Tryptophan synthase beta chain-like PALP" evidence="12">
    <location>
        <begin position="96"/>
        <end position="372"/>
    </location>
</feature>
<protein>
    <recommendedName>
        <fullName evidence="5 11">Threonine synthase</fullName>
        <ecNumber evidence="4 11">4.2.3.1</ecNumber>
    </recommendedName>
</protein>
<comment type="cofactor">
    <cofactor evidence="1">
        <name>pyridoxal 5'-phosphate</name>
        <dbReference type="ChEBI" id="CHEBI:597326"/>
    </cofactor>
</comment>
<comment type="similarity">
    <text evidence="3">Belongs to the threonine synthase family.</text>
</comment>
<dbReference type="SUPFAM" id="SSF53686">
    <property type="entry name" value="Tryptophan synthase beta subunit-like PLP-dependent enzymes"/>
    <property type="match status" value="1"/>
</dbReference>